<gene>
    <name evidence="1" type="ORF">XBP1_2630006</name>
</gene>
<accession>A0A077N5L3</accession>
<name>A0A077N5L3_XENBV</name>
<dbReference type="HOGENOM" id="CLU_3241559_0_0_6"/>
<reference evidence="1" key="1">
    <citation type="submission" date="2013-07" db="EMBL/GenBank/DDBJ databases">
        <title>Sub-species coevolution in mutualistic symbiosis.</title>
        <authorList>
            <person name="Murfin K."/>
            <person name="Klassen J."/>
            <person name="Lee M."/>
            <person name="Forst S."/>
            <person name="Stock P."/>
            <person name="Goodrich-Blair H."/>
        </authorList>
    </citation>
    <scope>NUCLEOTIDE SEQUENCE [LARGE SCALE GENOMIC DNA]</scope>
    <source>
        <strain evidence="1">Puntauvense</strain>
    </source>
</reference>
<evidence type="ECO:0000313" key="1">
    <source>
        <dbReference type="EMBL" id="CDG97416.1"/>
    </source>
</evidence>
<dbReference type="AlphaFoldDB" id="A0A077N5L3"/>
<comment type="caution">
    <text evidence="1">The sequence shown here is derived from an EMBL/GenBank/DDBJ whole genome shotgun (WGS) entry which is preliminary data.</text>
</comment>
<sequence>MQLWLHIMTRPSSLLFGQLNQMGEILSRITPITKNNFPTEKVT</sequence>
<dbReference type="Proteomes" id="UP000028511">
    <property type="component" value="Unassembled WGS sequence"/>
</dbReference>
<organism evidence="1">
    <name type="scientific">Xenorhabdus bovienii str. puntauvense</name>
    <dbReference type="NCBI Taxonomy" id="1398201"/>
    <lineage>
        <taxon>Bacteria</taxon>
        <taxon>Pseudomonadati</taxon>
        <taxon>Pseudomonadota</taxon>
        <taxon>Gammaproteobacteria</taxon>
        <taxon>Enterobacterales</taxon>
        <taxon>Morganellaceae</taxon>
        <taxon>Xenorhabdus</taxon>
    </lineage>
</organism>
<proteinExistence type="predicted"/>
<dbReference type="EMBL" id="CBSW010000183">
    <property type="protein sequence ID" value="CDG97416.1"/>
    <property type="molecule type" value="Genomic_DNA"/>
</dbReference>
<protein>
    <submittedName>
        <fullName evidence="1">Uncharacterized protein</fullName>
    </submittedName>
</protein>